<protein>
    <submittedName>
        <fullName evidence="1">Uncharacterized protein</fullName>
    </submittedName>
</protein>
<dbReference type="EMBL" id="CP108090">
    <property type="protein sequence ID" value="WUQ13383.1"/>
    <property type="molecule type" value="Genomic_DNA"/>
</dbReference>
<reference evidence="1" key="1">
    <citation type="submission" date="2022-10" db="EMBL/GenBank/DDBJ databases">
        <title>The complete genomes of actinobacterial strains from the NBC collection.</title>
        <authorList>
            <person name="Joergensen T.S."/>
            <person name="Alvarez Arevalo M."/>
            <person name="Sterndorff E.B."/>
            <person name="Faurdal D."/>
            <person name="Vuksanovic O."/>
            <person name="Mourched A.-S."/>
            <person name="Charusanti P."/>
            <person name="Shaw S."/>
            <person name="Blin K."/>
            <person name="Weber T."/>
        </authorList>
    </citation>
    <scope>NUCLEOTIDE SEQUENCE</scope>
    <source>
        <strain evidence="1">NBC_00248</strain>
    </source>
</reference>
<evidence type="ECO:0000313" key="1">
    <source>
        <dbReference type="EMBL" id="WUQ13383.1"/>
    </source>
</evidence>
<gene>
    <name evidence="1" type="ORF">OG517_19140</name>
</gene>
<dbReference type="RefSeq" id="WP_327384117.1">
    <property type="nucleotide sequence ID" value="NZ_CP108090.1"/>
</dbReference>
<accession>A0ABZ1TBY0</accession>
<evidence type="ECO:0000313" key="2">
    <source>
        <dbReference type="Proteomes" id="UP001432039"/>
    </source>
</evidence>
<sequence length="107" mass="11490">MLTDIDMNNPLAAQTAVFAALAQLAELHPSLPGAYITTSQISPTEAHVLLDSLADLEAWRLATHTHADDVQLADLKGDMQLVFTAPLGRITLRVYTVFAPLPLVVAT</sequence>
<keyword evidence="2" id="KW-1185">Reference proteome</keyword>
<name>A0ABZ1TBY0_STRVG</name>
<organism evidence="1 2">
    <name type="scientific">Streptomyces virginiae</name>
    <name type="common">Streptomyces cinnamonensis</name>
    <dbReference type="NCBI Taxonomy" id="1961"/>
    <lineage>
        <taxon>Bacteria</taxon>
        <taxon>Bacillati</taxon>
        <taxon>Actinomycetota</taxon>
        <taxon>Actinomycetes</taxon>
        <taxon>Kitasatosporales</taxon>
        <taxon>Streptomycetaceae</taxon>
        <taxon>Streptomyces</taxon>
    </lineage>
</organism>
<proteinExistence type="predicted"/>
<dbReference type="Proteomes" id="UP001432039">
    <property type="component" value="Chromosome"/>
</dbReference>